<feature type="region of interest" description="Disordered" evidence="1">
    <location>
        <begin position="1"/>
        <end position="39"/>
    </location>
</feature>
<reference evidence="2 3" key="1">
    <citation type="submission" date="2020-03" db="EMBL/GenBank/DDBJ databases">
        <title>Complete genome sequence of sixteen Streptomyces strains facilitates identification of candidate genes involved in plant growth-promotion in grain legumes and cereals.</title>
        <authorList>
            <person name="Gopalakrishnan S."/>
            <person name="Thakur V."/>
            <person name="Saxena R."/>
            <person name="Vadlamudi S."/>
            <person name="Purohit S."/>
            <person name="Kumar V."/>
            <person name="Rathore A."/>
            <person name="Chitikineni A."/>
            <person name="Varshney R.K."/>
        </authorList>
    </citation>
    <scope>NUCLEOTIDE SEQUENCE [LARGE SCALE GENOMIC DNA]</scope>
    <source>
        <strain evidence="2 3">KAI-180</strain>
    </source>
</reference>
<proteinExistence type="predicted"/>
<feature type="compositionally biased region" description="Pro residues" evidence="1">
    <location>
        <begin position="27"/>
        <end position="37"/>
    </location>
</feature>
<evidence type="ECO:0000256" key="1">
    <source>
        <dbReference type="SAM" id="MobiDB-lite"/>
    </source>
</evidence>
<feature type="compositionally biased region" description="Polar residues" evidence="1">
    <location>
        <begin position="1"/>
        <end position="10"/>
    </location>
</feature>
<comment type="caution">
    <text evidence="2">The sequence shown here is derived from an EMBL/GenBank/DDBJ whole genome shotgun (WGS) entry which is preliminary data.</text>
</comment>
<name>A0A7Y6CC54_9ACTN</name>
<dbReference type="Proteomes" id="UP000540128">
    <property type="component" value="Unassembled WGS sequence"/>
</dbReference>
<evidence type="ECO:0000313" key="3">
    <source>
        <dbReference type="Proteomes" id="UP000540128"/>
    </source>
</evidence>
<organism evidence="2 3">
    <name type="scientific">Streptomyces odorifer</name>
    <dbReference type="NCBI Taxonomy" id="53450"/>
    <lineage>
        <taxon>Bacteria</taxon>
        <taxon>Bacillati</taxon>
        <taxon>Actinomycetota</taxon>
        <taxon>Actinomycetes</taxon>
        <taxon>Kitasatosporales</taxon>
        <taxon>Streptomycetaceae</taxon>
        <taxon>Streptomyces</taxon>
        <taxon>Streptomyces albidoflavus group</taxon>
    </lineage>
</organism>
<dbReference type="EMBL" id="JAANNT010000021">
    <property type="protein sequence ID" value="NUV30895.1"/>
    <property type="molecule type" value="Genomic_DNA"/>
</dbReference>
<sequence length="57" mass="6207">MTTPNASPDDNQPDLPDTTPEPETPKPDPALPEPPDAPRYVRCPMLGCGRLHEVTDL</sequence>
<protein>
    <submittedName>
        <fullName evidence="2">Uncharacterized protein</fullName>
    </submittedName>
</protein>
<accession>A0A7Y6CC54</accession>
<dbReference type="RefSeq" id="WP_175459132.1">
    <property type="nucleotide sequence ID" value="NZ_JAANNT010000021.1"/>
</dbReference>
<dbReference type="AlphaFoldDB" id="A0A7Y6CC54"/>
<keyword evidence="3" id="KW-1185">Reference proteome</keyword>
<evidence type="ECO:0000313" key="2">
    <source>
        <dbReference type="EMBL" id="NUV30895.1"/>
    </source>
</evidence>
<gene>
    <name evidence="2" type="ORF">G6W59_21730</name>
</gene>